<evidence type="ECO:0000313" key="4">
    <source>
        <dbReference type="Proteomes" id="UP000013111"/>
    </source>
</evidence>
<dbReference type="GO" id="GO:0009297">
    <property type="term" value="P:pilus assembly"/>
    <property type="evidence" value="ECO:0007669"/>
    <property type="project" value="InterPro"/>
</dbReference>
<evidence type="ECO:0000256" key="1">
    <source>
        <dbReference type="RuleBase" id="RU003884"/>
    </source>
</evidence>
<dbReference type="RefSeq" id="WP_004163947.1">
    <property type="nucleotide sequence ID" value="NZ_BAYW01000004.1"/>
</dbReference>
<dbReference type="AlphaFoldDB" id="A0A830ZQ73"/>
<dbReference type="PANTHER" id="PTHR30451:SF5">
    <property type="entry name" value="SLR0019 PROTEIN"/>
    <property type="match status" value="1"/>
</dbReference>
<comment type="similarity">
    <text evidence="1">Belongs to the fimbrial export usher family.</text>
</comment>
<dbReference type="Proteomes" id="UP000013111">
    <property type="component" value="Unassembled WGS sequence"/>
</dbReference>
<protein>
    <submittedName>
        <fullName evidence="3">Outer membrane usher protein fimD</fullName>
    </submittedName>
</protein>
<keyword evidence="1" id="KW-1029">Fimbrium biogenesis</keyword>
<comment type="subcellular location">
    <subcellularLocation>
        <location evidence="1">Cell outer membrane</location>
        <topology evidence="1">Multi-pass membrane protein</topology>
    </subcellularLocation>
</comment>
<feature type="chain" id="PRO_5032678253" evidence="2">
    <location>
        <begin position="31"/>
        <end position="806"/>
    </location>
</feature>
<keyword evidence="2" id="KW-0732">Signal</keyword>
<reference evidence="3 4" key="1">
    <citation type="submission" date="2012-11" db="EMBL/GenBank/DDBJ databases">
        <authorList>
            <person name="Linke B."/>
        </authorList>
    </citation>
    <scope>NUCLEOTIDE SEQUENCE [LARGE SCALE GENOMIC DNA]</scope>
    <source>
        <strain evidence="4">CFBP 1232</strain>
    </source>
</reference>
<gene>
    <name evidence="3" type="ORF">BN437_0491</name>
</gene>
<comment type="caution">
    <text evidence="3">The sequence shown here is derived from an EMBL/GenBank/DDBJ whole genome shotgun (WGS) entry which is preliminary data.</text>
</comment>
<dbReference type="InterPro" id="IPR000015">
    <property type="entry name" value="Fimb_usher"/>
</dbReference>
<dbReference type="GO" id="GO:0009279">
    <property type="term" value="C:cell outer membrane"/>
    <property type="evidence" value="ECO:0007669"/>
    <property type="project" value="UniProtKB-SubCell"/>
</dbReference>
<feature type="signal peptide" evidence="2">
    <location>
        <begin position="1"/>
        <end position="30"/>
    </location>
</feature>
<organism evidence="3 4">
    <name type="scientific">Erwinia amylovora NBRC 12687 = CFBP 1232</name>
    <dbReference type="NCBI Taxonomy" id="1219359"/>
    <lineage>
        <taxon>Bacteria</taxon>
        <taxon>Pseudomonadati</taxon>
        <taxon>Pseudomonadota</taxon>
        <taxon>Gammaproteobacteria</taxon>
        <taxon>Enterobacterales</taxon>
        <taxon>Erwiniaceae</taxon>
        <taxon>Erwinia</taxon>
    </lineage>
</organism>
<dbReference type="InterPro" id="IPR018030">
    <property type="entry name" value="Fimbrial_membr_usher_CS"/>
</dbReference>
<dbReference type="Pfam" id="PF00577">
    <property type="entry name" value="Usher"/>
    <property type="match status" value="1"/>
</dbReference>
<dbReference type="GO" id="GO:0015473">
    <property type="term" value="F:fimbrial usher porin activity"/>
    <property type="evidence" value="ECO:0007669"/>
    <property type="project" value="InterPro"/>
</dbReference>
<accession>A0A830ZQ73</accession>
<name>A0A830ZQ73_ERWAM</name>
<proteinExistence type="inferred from homology"/>
<keyword evidence="1" id="KW-0472">Membrane</keyword>
<keyword evidence="1" id="KW-0812">Transmembrane</keyword>
<keyword evidence="1" id="KW-0813">Transport</keyword>
<sequence>MQRRRAATLHRRTLAITGLLSWLASSGVCAETFNGLPPPPPAAASTREKQTWTLALTINGRDTGELIPVQFNNNHYLIRASDLLRVGFPGSRITSTITDVSAMEQVKANYDSQGQRIVLTVPPDWLPEQTFSGAAHNGEHYAARSSNGALLNYDFYTSQNRGGGSHLSAWNELRLFGSSGQFASNGIWQQQLSGSSAYQQDGYTRYDTWWAAENEENAQTLRVGDLVTDSLAWSSSVRLGGIQLGRDFSVRPDLITYPLPSFAGQAAVPSTVDLFVNGYKNSSNSVQPGPFSLTNMPFVNGAGEAVVVTTDALGRRISTTLPFYVASALLKKGLSDYSIAGGALRENYGLNSFDYGQAASSGSYRYGVNDWLTLESHAEAAKSLALGGGGVQMGIGSFGVVNGAVSQSQMQGQRGNQYNWGYQYSASRYSVGFQQTVRSAGFANLALYGEQQASNTLNFATLSRRSAQYSASLALDRFGNLGAALIDITPATGDRTRLLNLSWSKTLWGNSSLYLSATRDQQAGNWSGALSLVIPFSNLSNASMTMQRDAQGNNSQRVEVSRAMPSDGGLAYDAAWANQSINGHYRQASVQWRNNQLDASAGFYGDDSYNTRWADLSGSVILMDNSLFAANQVNDAFVLVKTDYPDIKVSYENQLMGETNSQGYLLVPRVSAWYPAKYEINTLDLPADMTSSSVEQRFAVKRQSGYLLHFPITPLRAASVILYDQHGDPLPVSTTLTRDGQQNEYVGYDGIVWMENLAVHNAIHAETPDGRLCNAELTVADTKPKSLMTYGPLVCALSPLPTETTP</sequence>
<dbReference type="PROSITE" id="PS01151">
    <property type="entry name" value="FIMBRIAL_USHER"/>
    <property type="match status" value="1"/>
</dbReference>
<keyword evidence="1" id="KW-0998">Cell outer membrane</keyword>
<dbReference type="InterPro" id="IPR042186">
    <property type="entry name" value="FimD_plug_dom"/>
</dbReference>
<evidence type="ECO:0000256" key="2">
    <source>
        <dbReference type="SAM" id="SignalP"/>
    </source>
</evidence>
<dbReference type="Gene3D" id="2.60.40.3110">
    <property type="match status" value="1"/>
</dbReference>
<dbReference type="EMBL" id="CAPB01000006">
    <property type="protein sequence ID" value="CCO92456.1"/>
    <property type="molecule type" value="Genomic_DNA"/>
</dbReference>
<dbReference type="Gene3D" id="2.60.40.2610">
    <property type="entry name" value="Outer membrane usher protein FimD, plug domain"/>
    <property type="match status" value="1"/>
</dbReference>
<reference evidence="3 4" key="2">
    <citation type="submission" date="2013-04" db="EMBL/GenBank/DDBJ databases">
        <title>Comparative genomics of 12 strains of Erwinia amylovora identifies a pan-genome with a large conserved core and provides insights into host specificity.</title>
        <authorList>
            <person name="Mann R.A."/>
            <person name="Smits T.H.M."/>
            <person name="Buehlmann A."/>
            <person name="Blom J."/>
            <person name="Goesmann A."/>
            <person name="Frey J.E."/>
            <person name="Plummer K.M."/>
            <person name="Beer S.V."/>
            <person name="Luck J."/>
            <person name="Duffy B."/>
            <person name="Rodoni B."/>
        </authorList>
    </citation>
    <scope>NUCLEOTIDE SEQUENCE [LARGE SCALE GENOMIC DNA]</scope>
    <source>
        <strain evidence="4">CFBP 1232</strain>
    </source>
</reference>
<evidence type="ECO:0000313" key="3">
    <source>
        <dbReference type="EMBL" id="CCO92456.1"/>
    </source>
</evidence>
<dbReference type="PANTHER" id="PTHR30451">
    <property type="entry name" value="OUTER MEMBRANE USHER PROTEIN"/>
    <property type="match status" value="1"/>
</dbReference>